<evidence type="ECO:0000313" key="16">
    <source>
        <dbReference type="Proteomes" id="UP001227317"/>
    </source>
</evidence>
<keyword evidence="10 13" id="KW-0411">Iron-sulfur</keyword>
<evidence type="ECO:0000256" key="12">
    <source>
        <dbReference type="ARBA" id="ARBA00023211"/>
    </source>
</evidence>
<keyword evidence="12 13" id="KW-0464">Manganese</keyword>
<comment type="similarity">
    <text evidence="2 13">Belongs to the CRISPR-associated exonuclease Cas4 family.</text>
</comment>
<comment type="function">
    <text evidence="13">CRISPR (clustered regularly interspaced short palindromic repeat) is an adaptive immune system that provides protection against mobile genetic elements (viruses, transposable elements and conjugative plasmids). CRISPR clusters contain sequences complementary to antecedent mobile elements and target invading nucleic acids. CRISPR clusters are transcribed and processed into CRISPR RNA (crRNA).</text>
</comment>
<evidence type="ECO:0000256" key="1">
    <source>
        <dbReference type="ARBA" id="ARBA00001966"/>
    </source>
</evidence>
<dbReference type="InterPro" id="IPR022765">
    <property type="entry name" value="Dna2/Cas4_DUF83"/>
</dbReference>
<keyword evidence="16" id="KW-1185">Reference proteome</keyword>
<dbReference type="InterPro" id="IPR013343">
    <property type="entry name" value="CRISPR-assoc_prot_Cas4"/>
</dbReference>
<keyword evidence="7 13" id="KW-0378">Hydrolase</keyword>
<comment type="cofactor">
    <cofactor evidence="1">
        <name>[4Fe-4S] cluster</name>
        <dbReference type="ChEBI" id="CHEBI:49883"/>
    </cofactor>
</comment>
<dbReference type="Pfam" id="PF01930">
    <property type="entry name" value="Cas_Cas4"/>
    <property type="match status" value="1"/>
</dbReference>
<evidence type="ECO:0000256" key="3">
    <source>
        <dbReference type="ARBA" id="ARBA00012768"/>
    </source>
</evidence>
<feature type="domain" description="DUF83" evidence="14">
    <location>
        <begin position="22"/>
        <end position="200"/>
    </location>
</feature>
<evidence type="ECO:0000256" key="11">
    <source>
        <dbReference type="ARBA" id="ARBA00023118"/>
    </source>
</evidence>
<dbReference type="Proteomes" id="UP001227317">
    <property type="component" value="Unassembled WGS sequence"/>
</dbReference>
<dbReference type="EMBL" id="JAUJFI010000155">
    <property type="protein sequence ID" value="MDQ2105612.1"/>
    <property type="molecule type" value="Genomic_DNA"/>
</dbReference>
<dbReference type="NCBIfam" id="TIGR00372">
    <property type="entry name" value="cas4"/>
    <property type="match status" value="1"/>
</dbReference>
<evidence type="ECO:0000256" key="2">
    <source>
        <dbReference type="ARBA" id="ARBA00009189"/>
    </source>
</evidence>
<evidence type="ECO:0000256" key="7">
    <source>
        <dbReference type="ARBA" id="ARBA00022801"/>
    </source>
</evidence>
<comment type="cofactor">
    <cofactor evidence="13">
        <name>iron-sulfur cluster</name>
        <dbReference type="ChEBI" id="CHEBI:30408"/>
    </cofactor>
</comment>
<evidence type="ECO:0000256" key="8">
    <source>
        <dbReference type="ARBA" id="ARBA00022839"/>
    </source>
</evidence>
<comment type="cofactor">
    <cofactor evidence="13">
        <name>Mg(2+)</name>
        <dbReference type="ChEBI" id="CHEBI:18420"/>
    </cofactor>
    <cofactor evidence="13">
        <name>Mn(2+)</name>
        <dbReference type="ChEBI" id="CHEBI:29035"/>
    </cofactor>
    <text evidence="13">Mg(2+) or Mn(2+) required for ssDNA cleavage activity.</text>
</comment>
<name>A0ABU0WN11_9PROT</name>
<protein>
    <recommendedName>
        <fullName evidence="4 13">CRISPR-associated exonuclease Cas4</fullName>
        <ecNumber evidence="3 13">3.1.12.1</ecNumber>
    </recommendedName>
</protein>
<keyword evidence="11 13" id="KW-0051">Antiviral defense</keyword>
<keyword evidence="9 13" id="KW-0408">Iron</keyword>
<evidence type="ECO:0000256" key="6">
    <source>
        <dbReference type="ARBA" id="ARBA00022723"/>
    </source>
</evidence>
<dbReference type="EC" id="3.1.12.1" evidence="3 13"/>
<evidence type="ECO:0000256" key="10">
    <source>
        <dbReference type="ARBA" id="ARBA00023014"/>
    </source>
</evidence>
<dbReference type="Gene3D" id="3.90.320.10">
    <property type="match status" value="1"/>
</dbReference>
<proteinExistence type="inferred from homology"/>
<dbReference type="InterPro" id="IPR011604">
    <property type="entry name" value="PDDEXK-like_dom_sf"/>
</dbReference>
<keyword evidence="8 13" id="KW-0269">Exonuclease</keyword>
<keyword evidence="6 13" id="KW-0479">Metal-binding</keyword>
<accession>A0ABU0WN11</accession>
<evidence type="ECO:0000256" key="9">
    <source>
        <dbReference type="ARBA" id="ARBA00023004"/>
    </source>
</evidence>
<evidence type="ECO:0000256" key="4">
    <source>
        <dbReference type="ARBA" id="ARBA00020049"/>
    </source>
</evidence>
<reference evidence="15 16" key="1">
    <citation type="submission" date="2023-06" db="EMBL/GenBank/DDBJ databases">
        <title>Azospirillum isscasensis sp.nov, a bacterium isolated from rhizosphere soil of rice.</title>
        <authorList>
            <person name="Wang H."/>
        </authorList>
    </citation>
    <scope>NUCLEOTIDE SEQUENCE [LARGE SCALE GENOMIC DNA]</scope>
    <source>
        <strain evidence="15 16">C340-1</strain>
    </source>
</reference>
<evidence type="ECO:0000256" key="13">
    <source>
        <dbReference type="RuleBase" id="RU365022"/>
    </source>
</evidence>
<keyword evidence="5 13" id="KW-0540">Nuclease</keyword>
<evidence type="ECO:0000259" key="14">
    <source>
        <dbReference type="Pfam" id="PF01930"/>
    </source>
</evidence>
<gene>
    <name evidence="15" type="primary">cas4</name>
    <name evidence="15" type="ORF">QSG27_23140</name>
</gene>
<comment type="caution">
    <text evidence="15">The sequence shown here is derived from an EMBL/GenBank/DDBJ whole genome shotgun (WGS) entry which is preliminary data.</text>
</comment>
<evidence type="ECO:0000313" key="15">
    <source>
        <dbReference type="EMBL" id="MDQ2105612.1"/>
    </source>
</evidence>
<organism evidence="15 16">
    <name type="scientific">Azospirillum isscasi</name>
    <dbReference type="NCBI Taxonomy" id="3053926"/>
    <lineage>
        <taxon>Bacteria</taxon>
        <taxon>Pseudomonadati</taxon>
        <taxon>Pseudomonadota</taxon>
        <taxon>Alphaproteobacteria</taxon>
        <taxon>Rhodospirillales</taxon>
        <taxon>Azospirillaceae</taxon>
        <taxon>Azospirillum</taxon>
    </lineage>
</organism>
<evidence type="ECO:0000256" key="5">
    <source>
        <dbReference type="ARBA" id="ARBA00022722"/>
    </source>
</evidence>
<dbReference type="PANTHER" id="PTHR36531:SF6">
    <property type="entry name" value="DNA REPLICATION ATP-DEPENDENT HELICASE_NUCLEASE DNA2"/>
    <property type="match status" value="1"/>
</dbReference>
<dbReference type="PANTHER" id="PTHR36531">
    <property type="entry name" value="CRISPR-ASSOCIATED EXONUCLEASE CAS4"/>
    <property type="match status" value="1"/>
</dbReference>
<sequence>MAVLHPVPDPAPDGDSALAPLSALQHLAFCPRQCALIHLEGAWAENLLTAEGRVLHERVDEAPGETRRGVRIARGVALRSLRLELIGKADVVEFRARRSGPPQPYPVEYKRGKPKPHDADRVQLCAQALCLEEMLGVPVPRGALFYGEPRRRQEVAFDDALRARTEETAHALHALLAGGVTPPPEPGPKCRSCSLEPICLPKASAKRSAAGWLARALREDEP</sequence>
<dbReference type="RefSeq" id="WP_306710296.1">
    <property type="nucleotide sequence ID" value="NZ_JAUJFI010000155.1"/>
</dbReference>
<dbReference type="CDD" id="cd09637">
    <property type="entry name" value="Cas4_I-A_I-B_I-C_I-D_II-B"/>
    <property type="match status" value="1"/>
</dbReference>
<dbReference type="InterPro" id="IPR051827">
    <property type="entry name" value="Cas4_exonuclease"/>
</dbReference>